<accession>A0A2H0YVT2</accession>
<evidence type="ECO:0000313" key="1">
    <source>
        <dbReference type="EMBL" id="PIS42601.1"/>
    </source>
</evidence>
<reference evidence="1 2" key="1">
    <citation type="submission" date="2017-09" db="EMBL/GenBank/DDBJ databases">
        <title>Depth-based differentiation of microbial function through sediment-hosted aquifers and enrichment of novel symbionts in the deep terrestrial subsurface.</title>
        <authorList>
            <person name="Probst A.J."/>
            <person name="Ladd B."/>
            <person name="Jarett J.K."/>
            <person name="Geller-Mcgrath D.E."/>
            <person name="Sieber C.M."/>
            <person name="Emerson J.B."/>
            <person name="Anantharaman K."/>
            <person name="Thomas B.C."/>
            <person name="Malmstrom R."/>
            <person name="Stieglmeier M."/>
            <person name="Klingl A."/>
            <person name="Woyke T."/>
            <person name="Ryan C.M."/>
            <person name="Banfield J.F."/>
        </authorList>
    </citation>
    <scope>NUCLEOTIDE SEQUENCE [LARGE SCALE GENOMIC DNA]</scope>
    <source>
        <strain evidence="1">CG08_land_8_20_14_0_20_40_16</strain>
    </source>
</reference>
<dbReference type="AlphaFoldDB" id="A0A2H0YVT2"/>
<evidence type="ECO:0000313" key="2">
    <source>
        <dbReference type="Proteomes" id="UP000231542"/>
    </source>
</evidence>
<organism evidence="1 2">
    <name type="scientific">Candidatus Kerfeldbacteria bacterium CG08_land_8_20_14_0_20_40_16</name>
    <dbReference type="NCBI Taxonomy" id="2014244"/>
    <lineage>
        <taxon>Bacteria</taxon>
        <taxon>Candidatus Kerfeldiibacteriota</taxon>
    </lineage>
</organism>
<gene>
    <name evidence="1" type="ORF">COT24_02650</name>
</gene>
<dbReference type="Proteomes" id="UP000231542">
    <property type="component" value="Unassembled WGS sequence"/>
</dbReference>
<proteinExistence type="predicted"/>
<protein>
    <submittedName>
        <fullName evidence="1">Uncharacterized protein</fullName>
    </submittedName>
</protein>
<name>A0A2H0YVT2_9BACT</name>
<sequence length="77" mass="8705">MQVGDKVQVRSTEEIDDLCVHDDMVGSNDPETALEWHPEMEDYCSESTTIIEATEDGFRIAADGGRYEWAPSWLNVI</sequence>
<dbReference type="EMBL" id="PEXU01000032">
    <property type="protein sequence ID" value="PIS42601.1"/>
    <property type="molecule type" value="Genomic_DNA"/>
</dbReference>
<comment type="caution">
    <text evidence="1">The sequence shown here is derived from an EMBL/GenBank/DDBJ whole genome shotgun (WGS) entry which is preliminary data.</text>
</comment>